<sequence length="187" mass="20890">MPQLRQLLADEAKELDIHLESFLAKIDVCRELFGPITTVPLVGRVRAQDVSLDLEDLMERLMLCKSAIVKLEKKAIHRLLDLTSDNSSGSVEAIARPPTVPTRRPTRTPVISPASFEVKVLKSGVLGLSHRYMLEVNVNAGKLLMVKRSRDFLDENSVITHDKVMQIIKSTSNNCRLDLQIAGHKSK</sequence>
<organism evidence="2 3">
    <name type="scientific">Paralvinella palmiformis</name>
    <dbReference type="NCBI Taxonomy" id="53620"/>
    <lineage>
        <taxon>Eukaryota</taxon>
        <taxon>Metazoa</taxon>
        <taxon>Spiralia</taxon>
        <taxon>Lophotrochozoa</taxon>
        <taxon>Annelida</taxon>
        <taxon>Polychaeta</taxon>
        <taxon>Sedentaria</taxon>
        <taxon>Canalipalpata</taxon>
        <taxon>Terebellida</taxon>
        <taxon>Terebelliformia</taxon>
        <taxon>Alvinellidae</taxon>
        <taxon>Paralvinella</taxon>
    </lineage>
</organism>
<gene>
    <name evidence="2" type="ORF">LSH36_1040g00082</name>
</gene>
<dbReference type="Pfam" id="PF24150">
    <property type="entry name" value="C2_SHIP1-2_first"/>
    <property type="match status" value="1"/>
</dbReference>
<evidence type="ECO:0000259" key="1">
    <source>
        <dbReference type="Pfam" id="PF24150"/>
    </source>
</evidence>
<dbReference type="GO" id="GO:0050776">
    <property type="term" value="P:regulation of immune response"/>
    <property type="evidence" value="ECO:0007669"/>
    <property type="project" value="TreeGrafter"/>
</dbReference>
<name>A0AAD9MS36_9ANNE</name>
<feature type="domain" description="Phosphatidylinositol 3,4,5-trisphosphate 5-phosphatase 1/2-like first C2" evidence="1">
    <location>
        <begin position="111"/>
        <end position="182"/>
    </location>
</feature>
<proteinExistence type="predicted"/>
<comment type="caution">
    <text evidence="2">The sequence shown here is derived from an EMBL/GenBank/DDBJ whole genome shotgun (WGS) entry which is preliminary data.</text>
</comment>
<dbReference type="GO" id="GO:0009966">
    <property type="term" value="P:regulation of signal transduction"/>
    <property type="evidence" value="ECO:0007669"/>
    <property type="project" value="TreeGrafter"/>
</dbReference>
<accession>A0AAD9MS36</accession>
<evidence type="ECO:0000313" key="3">
    <source>
        <dbReference type="Proteomes" id="UP001208570"/>
    </source>
</evidence>
<dbReference type="PANTHER" id="PTHR46051:SF1">
    <property type="entry name" value="INOSITOL POLYPHOSPHATE-RELATED PHOSPHATASE DOMAIN-CONTAINING PROTEIN"/>
    <property type="match status" value="1"/>
</dbReference>
<reference evidence="2" key="1">
    <citation type="journal article" date="2023" name="Mol. Biol. Evol.">
        <title>Third-Generation Sequencing Reveals the Adaptive Role of the Epigenome in Three Deep-Sea Polychaetes.</title>
        <authorList>
            <person name="Perez M."/>
            <person name="Aroh O."/>
            <person name="Sun Y."/>
            <person name="Lan Y."/>
            <person name="Juniper S.K."/>
            <person name="Young C.R."/>
            <person name="Angers B."/>
            <person name="Qian P.Y."/>
        </authorList>
    </citation>
    <scope>NUCLEOTIDE SEQUENCE</scope>
    <source>
        <strain evidence="2">P08H-3</strain>
    </source>
</reference>
<dbReference type="PANTHER" id="PTHR46051">
    <property type="entry name" value="SH2 DOMAIN-CONTAINING PROTEIN"/>
    <property type="match status" value="1"/>
</dbReference>
<protein>
    <recommendedName>
        <fullName evidence="1">Phosphatidylinositol 3,4,5-trisphosphate 5-phosphatase 1/2-like first C2 domain-containing protein</fullName>
    </recommendedName>
</protein>
<dbReference type="Proteomes" id="UP001208570">
    <property type="component" value="Unassembled WGS sequence"/>
</dbReference>
<feature type="non-terminal residue" evidence="2">
    <location>
        <position position="1"/>
    </location>
</feature>
<dbReference type="EMBL" id="JAODUP010001040">
    <property type="protein sequence ID" value="KAK2141791.1"/>
    <property type="molecule type" value="Genomic_DNA"/>
</dbReference>
<evidence type="ECO:0000313" key="2">
    <source>
        <dbReference type="EMBL" id="KAK2141791.1"/>
    </source>
</evidence>
<dbReference type="InterPro" id="IPR057510">
    <property type="entry name" value="C2_SHIP1-2_first"/>
</dbReference>
<keyword evidence="3" id="KW-1185">Reference proteome</keyword>
<dbReference type="AlphaFoldDB" id="A0AAD9MS36"/>